<proteinExistence type="predicted"/>
<dbReference type="GO" id="GO:0043885">
    <property type="term" value="F:anaerobic carbon-monoxide dehydrogenase activity"/>
    <property type="evidence" value="ECO:0007669"/>
    <property type="project" value="InterPro"/>
</dbReference>
<organism evidence="2 3">
    <name type="scientific">Acetitomaculum ruminis DSM 5522</name>
    <dbReference type="NCBI Taxonomy" id="1120918"/>
    <lineage>
        <taxon>Bacteria</taxon>
        <taxon>Bacillati</taxon>
        <taxon>Bacillota</taxon>
        <taxon>Clostridia</taxon>
        <taxon>Lachnospirales</taxon>
        <taxon>Lachnospiraceae</taxon>
        <taxon>Acetitomaculum</taxon>
    </lineage>
</organism>
<dbReference type="SUPFAM" id="SSF56821">
    <property type="entry name" value="Prismane protein-like"/>
    <property type="match status" value="1"/>
</dbReference>
<feature type="non-terminal residue" evidence="2">
    <location>
        <position position="1"/>
    </location>
</feature>
<evidence type="ECO:0000313" key="2">
    <source>
        <dbReference type="EMBL" id="SFB39714.1"/>
    </source>
</evidence>
<dbReference type="GO" id="GO:0006084">
    <property type="term" value="P:acetyl-CoA metabolic process"/>
    <property type="evidence" value="ECO:0007669"/>
    <property type="project" value="InterPro"/>
</dbReference>
<evidence type="ECO:0000259" key="1">
    <source>
        <dbReference type="Pfam" id="PF19436"/>
    </source>
</evidence>
<dbReference type="AlphaFoldDB" id="A0A1I1ANV7"/>
<dbReference type="InterPro" id="IPR011254">
    <property type="entry name" value="Prismane-like_sf"/>
</dbReference>
<dbReference type="Gene3D" id="3.40.1470.10">
    <property type="entry name" value="Bifunctional carbon monoxide dehydrogenase/acetyl-coa synthase(codh/acs), Chain M, domain 5"/>
    <property type="match status" value="1"/>
</dbReference>
<reference evidence="2 3" key="1">
    <citation type="submission" date="2016-10" db="EMBL/GenBank/DDBJ databases">
        <authorList>
            <person name="de Groot N.N."/>
        </authorList>
    </citation>
    <scope>NUCLEOTIDE SEQUENCE [LARGE SCALE GENOMIC DNA]</scope>
    <source>
        <strain evidence="2 3">DSM 5522</strain>
    </source>
</reference>
<protein>
    <submittedName>
        <fullName evidence="2">Acetyl-CoA synthase</fullName>
    </submittedName>
</protein>
<dbReference type="PANTHER" id="PTHR42281">
    <property type="match status" value="1"/>
</dbReference>
<dbReference type="EMBL" id="FOJY01000035">
    <property type="protein sequence ID" value="SFB39714.1"/>
    <property type="molecule type" value="Genomic_DNA"/>
</dbReference>
<sequence>SMTGGGVQTPGFMGHGKHFIASKKFMKAEGGLERLVWLPKKLKEEIADAINKTAKELYDIDNFADMIADETIAEDGEALLNFLTEKGHPVLNMEPMM</sequence>
<accession>A0A1I1ANV7</accession>
<evidence type="ECO:0000313" key="3">
    <source>
        <dbReference type="Proteomes" id="UP000198838"/>
    </source>
</evidence>
<dbReference type="Pfam" id="PF19436">
    <property type="entry name" value="ACS_CODH_B_C"/>
    <property type="match status" value="1"/>
</dbReference>
<gene>
    <name evidence="2" type="ORF">SAMN05216249_1356</name>
</gene>
<dbReference type="Proteomes" id="UP000198838">
    <property type="component" value="Unassembled WGS sequence"/>
</dbReference>
<name>A0A1I1ANV7_9FIRM</name>
<dbReference type="InterPro" id="IPR045822">
    <property type="entry name" value="ACS_CODH_B_C"/>
</dbReference>
<dbReference type="PANTHER" id="PTHR42281:SF1">
    <property type="entry name" value="ACETYL-COA DECARBONYLASE_SYNTHASE COMPLEX SUBUNIT BETA 1"/>
    <property type="match status" value="1"/>
</dbReference>
<dbReference type="InterPro" id="IPR004461">
    <property type="entry name" value="CO_DH/Ac-CoA_synth_bsu"/>
</dbReference>
<feature type="domain" description="CO dehydrogenase/acetyl-CoA synthase complex beta subunit C-terminal" evidence="1">
    <location>
        <begin position="1"/>
        <end position="97"/>
    </location>
</feature>
<keyword evidence="3" id="KW-1185">Reference proteome</keyword>
<dbReference type="STRING" id="1120918.SAMN05216249_1356"/>